<feature type="transmembrane region" description="Helical" evidence="1">
    <location>
        <begin position="6"/>
        <end position="35"/>
    </location>
</feature>
<accession>X1HEQ9</accession>
<reference evidence="2" key="1">
    <citation type="journal article" date="2014" name="Front. Microbiol.">
        <title>High frequency of phylogenetically diverse reductive dehalogenase-homologous genes in deep subseafloor sedimentary metagenomes.</title>
        <authorList>
            <person name="Kawai M."/>
            <person name="Futagami T."/>
            <person name="Toyoda A."/>
            <person name="Takaki Y."/>
            <person name="Nishi S."/>
            <person name="Hori S."/>
            <person name="Arai W."/>
            <person name="Tsubouchi T."/>
            <person name="Morono Y."/>
            <person name="Uchiyama I."/>
            <person name="Ito T."/>
            <person name="Fujiyama A."/>
            <person name="Inagaki F."/>
            <person name="Takami H."/>
        </authorList>
    </citation>
    <scope>NUCLEOTIDE SEQUENCE</scope>
    <source>
        <strain evidence="2">Expedition CK06-06</strain>
    </source>
</reference>
<dbReference type="AlphaFoldDB" id="X1HEQ9"/>
<gene>
    <name evidence="2" type="ORF">S03H2_32383</name>
</gene>
<comment type="caution">
    <text evidence="2">The sequence shown here is derived from an EMBL/GenBank/DDBJ whole genome shotgun (WGS) entry which is preliminary data.</text>
</comment>
<evidence type="ECO:0000313" key="2">
    <source>
        <dbReference type="EMBL" id="GAH55525.1"/>
    </source>
</evidence>
<keyword evidence="1" id="KW-0472">Membrane</keyword>
<proteinExistence type="predicted"/>
<name>X1HEQ9_9ZZZZ</name>
<evidence type="ECO:0000256" key="1">
    <source>
        <dbReference type="SAM" id="Phobius"/>
    </source>
</evidence>
<keyword evidence="1" id="KW-0812">Transmembrane</keyword>
<protein>
    <submittedName>
        <fullName evidence="2">Uncharacterized protein</fullName>
    </submittedName>
</protein>
<organism evidence="2">
    <name type="scientific">marine sediment metagenome</name>
    <dbReference type="NCBI Taxonomy" id="412755"/>
    <lineage>
        <taxon>unclassified sequences</taxon>
        <taxon>metagenomes</taxon>
        <taxon>ecological metagenomes</taxon>
    </lineage>
</organism>
<sequence>MDWGFALKVAITGFGLVFLALVLLGIATSLTRFILNKLGL</sequence>
<keyword evidence="1" id="KW-1133">Transmembrane helix</keyword>
<dbReference type="EMBL" id="BARU01019677">
    <property type="protein sequence ID" value="GAH55525.1"/>
    <property type="molecule type" value="Genomic_DNA"/>
</dbReference>